<dbReference type="PANTHER" id="PTHR31464:SF3">
    <property type="entry name" value="AAA DOMAIN-CONTAINING PROTEIN-RELATED"/>
    <property type="match status" value="1"/>
</dbReference>
<dbReference type="HOGENOM" id="CLU_040461_1_1_1"/>
<organism evidence="2">
    <name type="scientific">Caenorhabditis brenneri</name>
    <name type="common">Nematode worm</name>
    <dbReference type="NCBI Taxonomy" id="135651"/>
    <lineage>
        <taxon>Eukaryota</taxon>
        <taxon>Metazoa</taxon>
        <taxon>Ecdysozoa</taxon>
        <taxon>Nematoda</taxon>
        <taxon>Chromadorea</taxon>
        <taxon>Rhabditida</taxon>
        <taxon>Rhabditina</taxon>
        <taxon>Rhabditomorpha</taxon>
        <taxon>Rhabditoidea</taxon>
        <taxon>Rhabditidae</taxon>
        <taxon>Peloderinae</taxon>
        <taxon>Caenorhabditis</taxon>
    </lineage>
</organism>
<evidence type="ECO:0000313" key="1">
    <source>
        <dbReference type="EMBL" id="EGT44570.1"/>
    </source>
</evidence>
<dbReference type="Pfam" id="PF05075">
    <property type="entry name" value="DUF684"/>
    <property type="match status" value="1"/>
</dbReference>
<sequence>MVASSSKTVLLCAPCPDPDPKNSEKDNTQMSLEVSKITTQARPMTTSEIKAANLKISDLIKWFKDLFKDGKMIYDKAKAAGIIYALKAVGDIISGILTILGHNPIAEGLNDLNKEVKQLAEKMTRCFNDMKAFISEVKFLEKVITPASILIKHMMDCINHPGPEALEKFKNAYSRHSPLMIMSTIVTNLEQKSTNPVRLAMDNAVSQKATFTKWLTLIENVLGQLLILEAFATGLLKTQNQFNCEQILEETQSVQKTMDDLKAEYGFDNYWDEFKTWLESMARQWVNLITRIEMIRTQLNTYKTTDEDEYRKLMLREFKNSGFTALVGDDLWIIGWANCPKHVLGPGWFTREDPFSGPPECFLIVGFR</sequence>
<dbReference type="InterPro" id="IPR007767">
    <property type="entry name" value="DUF684"/>
</dbReference>
<reference evidence="2" key="1">
    <citation type="submission" date="2011-07" db="EMBL/GenBank/DDBJ databases">
        <authorList>
            <consortium name="Caenorhabditis brenneri Sequencing and Analysis Consortium"/>
            <person name="Wilson R.K."/>
        </authorList>
    </citation>
    <scope>NUCLEOTIDE SEQUENCE [LARGE SCALE GENOMIC DNA]</scope>
    <source>
        <strain evidence="2">PB2801</strain>
    </source>
</reference>
<dbReference type="OrthoDB" id="5789346at2759"/>
<keyword evidence="2" id="KW-1185">Reference proteome</keyword>
<protein>
    <submittedName>
        <fullName evidence="1">Uncharacterized protein</fullName>
    </submittedName>
</protein>
<dbReference type="PANTHER" id="PTHR31464">
    <property type="entry name" value="PROTEIN CBG01266"/>
    <property type="match status" value="1"/>
</dbReference>
<dbReference type="AlphaFoldDB" id="G0P412"/>
<dbReference type="EMBL" id="GL380056">
    <property type="protein sequence ID" value="EGT44570.1"/>
    <property type="molecule type" value="Genomic_DNA"/>
</dbReference>
<dbReference type="Proteomes" id="UP000008068">
    <property type="component" value="Unassembled WGS sequence"/>
</dbReference>
<evidence type="ECO:0000313" key="2">
    <source>
        <dbReference type="Proteomes" id="UP000008068"/>
    </source>
</evidence>
<proteinExistence type="predicted"/>
<accession>G0P412</accession>
<dbReference type="InParanoid" id="G0P412"/>
<gene>
    <name evidence="1" type="ORF">CAEBREN_06984</name>
</gene>
<name>G0P412_CAEBE</name>